<protein>
    <recommendedName>
        <fullName evidence="14">Mechanosensitive ion channel protein MscS</fullName>
    </recommendedName>
</protein>
<evidence type="ECO:0000256" key="5">
    <source>
        <dbReference type="ARBA" id="ARBA00022989"/>
    </source>
</evidence>
<dbReference type="SUPFAM" id="SSF82689">
    <property type="entry name" value="Mechanosensitive channel protein MscS (YggB), C-terminal domain"/>
    <property type="match status" value="1"/>
</dbReference>
<feature type="transmembrane region" description="Helical" evidence="8">
    <location>
        <begin position="440"/>
        <end position="462"/>
    </location>
</feature>
<accession>A0A2G9WXA3</accession>
<feature type="transmembrane region" description="Helical" evidence="8">
    <location>
        <begin position="349"/>
        <end position="373"/>
    </location>
</feature>
<feature type="domain" description="Mechanosensitive ion channel transmembrane helices 2/3" evidence="10">
    <location>
        <begin position="572"/>
        <end position="612"/>
    </location>
</feature>
<evidence type="ECO:0000256" key="3">
    <source>
        <dbReference type="ARBA" id="ARBA00022475"/>
    </source>
</evidence>
<feature type="transmembrane region" description="Helical" evidence="8">
    <location>
        <begin position="202"/>
        <end position="222"/>
    </location>
</feature>
<dbReference type="InterPro" id="IPR011014">
    <property type="entry name" value="MscS_channel_TM-2"/>
</dbReference>
<feature type="transmembrane region" description="Helical" evidence="8">
    <location>
        <begin position="282"/>
        <end position="301"/>
    </location>
</feature>
<dbReference type="GO" id="GO:0005886">
    <property type="term" value="C:plasma membrane"/>
    <property type="evidence" value="ECO:0007669"/>
    <property type="project" value="UniProtKB-SubCell"/>
</dbReference>
<comment type="caution">
    <text evidence="12">The sequence shown here is derived from an EMBL/GenBank/DDBJ whole genome shotgun (WGS) entry which is preliminary data.</text>
</comment>
<dbReference type="InterPro" id="IPR049142">
    <property type="entry name" value="MS_channel_1st"/>
</dbReference>
<evidence type="ECO:0000259" key="9">
    <source>
        <dbReference type="Pfam" id="PF00924"/>
    </source>
</evidence>
<keyword evidence="3" id="KW-1003">Cell membrane</keyword>
<dbReference type="InterPro" id="IPR010920">
    <property type="entry name" value="LSM_dom_sf"/>
</dbReference>
<comment type="subcellular location">
    <subcellularLocation>
        <location evidence="1">Cell membrane</location>
        <topology evidence="1">Multi-pass membrane protein</topology>
    </subcellularLocation>
</comment>
<dbReference type="PANTHER" id="PTHR30460:SF0">
    <property type="entry name" value="MODERATE CONDUCTANCE MECHANOSENSITIVE CHANNEL YBIO"/>
    <property type="match status" value="1"/>
</dbReference>
<evidence type="ECO:0000256" key="6">
    <source>
        <dbReference type="ARBA" id="ARBA00023136"/>
    </source>
</evidence>
<dbReference type="Pfam" id="PF25392">
    <property type="entry name" value="MS_channel_TM1"/>
    <property type="match status" value="1"/>
</dbReference>
<feature type="transmembrane region" description="Helical" evidence="8">
    <location>
        <begin position="593"/>
        <end position="610"/>
    </location>
</feature>
<feature type="region of interest" description="Disordered" evidence="7">
    <location>
        <begin position="123"/>
        <end position="145"/>
    </location>
</feature>
<feature type="transmembrane region" description="Helical" evidence="8">
    <location>
        <begin position="525"/>
        <end position="546"/>
    </location>
</feature>
<comment type="similarity">
    <text evidence="2">Belongs to the MscS (TC 1.A.23) family.</text>
</comment>
<evidence type="ECO:0000256" key="1">
    <source>
        <dbReference type="ARBA" id="ARBA00004651"/>
    </source>
</evidence>
<feature type="transmembrane region" description="Helical" evidence="8">
    <location>
        <begin position="567"/>
        <end position="587"/>
    </location>
</feature>
<evidence type="ECO:0000313" key="12">
    <source>
        <dbReference type="EMBL" id="PIO99347.1"/>
    </source>
</evidence>
<dbReference type="InterPro" id="IPR006685">
    <property type="entry name" value="MscS_channel_2nd"/>
</dbReference>
<dbReference type="InterPro" id="IPR023408">
    <property type="entry name" value="MscS_beta-dom_sf"/>
</dbReference>
<evidence type="ECO:0000259" key="10">
    <source>
        <dbReference type="Pfam" id="PF21088"/>
    </source>
</evidence>
<dbReference type="Pfam" id="PF21088">
    <property type="entry name" value="MS_channel_1st"/>
    <property type="match status" value="1"/>
</dbReference>
<feature type="transmembrane region" description="Helical" evidence="8">
    <location>
        <begin position="393"/>
        <end position="420"/>
    </location>
</feature>
<reference evidence="12 13" key="1">
    <citation type="submission" date="2017-08" db="EMBL/GenBank/DDBJ databases">
        <title>Pleomorphomonas carboxidotrophicus sp. nov., a new mesophilic hydrogenogenic carboxidotroph.</title>
        <authorList>
            <person name="Esquivel-Elizondo S."/>
            <person name="Krajmalnik-Brown R."/>
            <person name="Maldonado J."/>
        </authorList>
    </citation>
    <scope>NUCLEOTIDE SEQUENCE [LARGE SCALE GENOMIC DNA]</scope>
    <source>
        <strain evidence="12 13">SVCO-16</strain>
    </source>
</reference>
<feature type="transmembrane region" description="Helical" evidence="8">
    <location>
        <begin position="321"/>
        <end position="343"/>
    </location>
</feature>
<evidence type="ECO:0000256" key="2">
    <source>
        <dbReference type="ARBA" id="ARBA00008017"/>
    </source>
</evidence>
<feature type="domain" description="Moderate conductance mechanosensitive channel YbiO-like transmembrane helix 1" evidence="11">
    <location>
        <begin position="434"/>
        <end position="512"/>
    </location>
</feature>
<feature type="transmembrane region" description="Helical" evidence="8">
    <location>
        <begin position="483"/>
        <end position="505"/>
    </location>
</feature>
<dbReference type="PANTHER" id="PTHR30460">
    <property type="entry name" value="MODERATE CONDUCTANCE MECHANOSENSITIVE CHANNEL YBIO"/>
    <property type="match status" value="1"/>
</dbReference>
<sequence>MAASRDAARGTGGLTGRCRVPACAPPPFRQDRRLIRSMMMRTMPVLRFLVLLFTLVLPVMAEAQTAPAPAIPTPKIVVPTQPAAPEAAPVTSPEAAKALADILKDDTARAALIGELERLAQPATTGEATANGGEAAPPADATAAEPATPVVPLAREIGSVTQDLSRQVVDVVLKIGRGLGNLTRLVDGSAAINWEGVREQGVSLVILVVFAFATLTIARFIARWPLGAVERAAGDKPWTRRILWSGLALFIDWAVIGLAWFVTSAYAIAASGGGRIDLMQSLFIDAFVVIEFLKSCLAAVLQYRRPALKVFDLDPATARFWYLWLSRLIGFLGYGVLVAHPLVNQAIGFSVGIGFRLAVVLITLVGATVLVTLKRDEVRAGLYRLIEPVKSSVPRTALALLAHSWHIVVIVYLAVAFVLWVSRPFDAVDYMAWATVETVLAIALGGLADGLISHAISGGVRLPADVKKTLPLLEARLNMMVPMIFRAVRIVLVVVVVAVVLQSWGVVDLIAWFQSDGGTDAVGRILSAAIIVLIAGGIWLAASSWVEYRLNPSLGRITNARTRTLLSLFRNAFSIVLIIIAAMLTLSQLGVDIAPLIAGAGVVGLAVGFGSQKLVQDIITGAFIQFENAMNEGDTVTVAGLTGTVDRLTIRSVGIRDGDGVYHIIPFSSVTSVSNAMRGFAFASSTISVSYATDLEVAKSAMREAFDRLMDGPRGAVILEPLEMQGLVSFSAAGVAVKVRIKTLPGEQGATGRLYNELVKQVFDERGIQFSFP</sequence>
<dbReference type="Pfam" id="PF00924">
    <property type="entry name" value="MS_channel_2nd"/>
    <property type="match status" value="1"/>
</dbReference>
<name>A0A2G9WXA3_9HYPH</name>
<dbReference type="InterPro" id="IPR045276">
    <property type="entry name" value="YbiO_bact"/>
</dbReference>
<keyword evidence="5 8" id="KW-1133">Transmembrane helix</keyword>
<keyword evidence="4 8" id="KW-0812">Transmembrane</keyword>
<dbReference type="SUPFAM" id="SSF50182">
    <property type="entry name" value="Sm-like ribonucleoproteins"/>
    <property type="match status" value="1"/>
</dbReference>
<dbReference type="Gene3D" id="2.30.30.60">
    <property type="match status" value="1"/>
</dbReference>
<dbReference type="InterPro" id="IPR011066">
    <property type="entry name" value="MscS_channel_C_sf"/>
</dbReference>
<feature type="transmembrane region" description="Helical" evidence="8">
    <location>
        <begin position="242"/>
        <end position="262"/>
    </location>
</feature>
<evidence type="ECO:0000256" key="8">
    <source>
        <dbReference type="SAM" id="Phobius"/>
    </source>
</evidence>
<feature type="domain" description="Mechanosensitive ion channel MscS" evidence="9">
    <location>
        <begin position="614"/>
        <end position="676"/>
    </location>
</feature>
<dbReference type="InterPro" id="IPR057485">
    <property type="entry name" value="YbiO-like_TM1"/>
</dbReference>
<gene>
    <name evidence="12" type="ORF">CJ014_10860</name>
</gene>
<dbReference type="Gene3D" id="3.30.70.100">
    <property type="match status" value="1"/>
</dbReference>
<evidence type="ECO:0000256" key="4">
    <source>
        <dbReference type="ARBA" id="ARBA00022692"/>
    </source>
</evidence>
<dbReference type="AlphaFoldDB" id="A0A2G9WXA3"/>
<dbReference type="EMBL" id="NQVN01000005">
    <property type="protein sequence ID" value="PIO99347.1"/>
    <property type="molecule type" value="Genomic_DNA"/>
</dbReference>
<keyword evidence="6 8" id="KW-0472">Membrane</keyword>
<evidence type="ECO:0008006" key="14">
    <source>
        <dbReference type="Google" id="ProtNLM"/>
    </source>
</evidence>
<proteinExistence type="inferred from homology"/>
<organism evidence="12 13">
    <name type="scientific">Pleomorphomonas carboxyditropha</name>
    <dbReference type="NCBI Taxonomy" id="2023338"/>
    <lineage>
        <taxon>Bacteria</taxon>
        <taxon>Pseudomonadati</taxon>
        <taxon>Pseudomonadota</taxon>
        <taxon>Alphaproteobacteria</taxon>
        <taxon>Hyphomicrobiales</taxon>
        <taxon>Pleomorphomonadaceae</taxon>
        <taxon>Pleomorphomonas</taxon>
    </lineage>
</organism>
<evidence type="ECO:0000256" key="7">
    <source>
        <dbReference type="SAM" id="MobiDB-lite"/>
    </source>
</evidence>
<dbReference type="Proteomes" id="UP000231070">
    <property type="component" value="Unassembled WGS sequence"/>
</dbReference>
<keyword evidence="13" id="KW-1185">Reference proteome</keyword>
<dbReference type="Gene3D" id="1.10.287.1260">
    <property type="match status" value="1"/>
</dbReference>
<dbReference type="GO" id="GO:0008381">
    <property type="term" value="F:mechanosensitive monoatomic ion channel activity"/>
    <property type="evidence" value="ECO:0007669"/>
    <property type="project" value="InterPro"/>
</dbReference>
<dbReference type="SUPFAM" id="SSF82861">
    <property type="entry name" value="Mechanosensitive channel protein MscS (YggB), transmembrane region"/>
    <property type="match status" value="1"/>
</dbReference>
<evidence type="ECO:0000313" key="13">
    <source>
        <dbReference type="Proteomes" id="UP000231070"/>
    </source>
</evidence>
<evidence type="ECO:0000259" key="11">
    <source>
        <dbReference type="Pfam" id="PF25392"/>
    </source>
</evidence>